<keyword evidence="1" id="KW-0812">Transmembrane</keyword>
<gene>
    <name evidence="3" type="ORF">ATC70_012613</name>
</gene>
<dbReference type="EMBL" id="JASEJX010000030">
    <property type="protein sequence ID" value="KAK4511398.1"/>
    <property type="molecule type" value="Genomic_DNA"/>
</dbReference>
<evidence type="ECO:0000313" key="4">
    <source>
        <dbReference type="Proteomes" id="UP001304243"/>
    </source>
</evidence>
<dbReference type="RefSeq" id="XP_064678064.1">
    <property type="nucleotide sequence ID" value="XM_064831784.1"/>
</dbReference>
<reference evidence="3 4" key="1">
    <citation type="submission" date="2022-11" db="EMBL/GenBank/DDBJ databases">
        <title>Mucor velutinosus strain NIH1002 WGS.</title>
        <authorList>
            <person name="Subramanian P."/>
            <person name="Mullikin J.C."/>
            <person name="Segre J.A."/>
            <person name="Zelazny A.M."/>
        </authorList>
    </citation>
    <scope>NUCLEOTIDE SEQUENCE [LARGE SCALE GENOMIC DNA]</scope>
    <source>
        <strain evidence="3 4">NIH1002</strain>
    </source>
</reference>
<keyword evidence="4" id="KW-1185">Reference proteome</keyword>
<dbReference type="AlphaFoldDB" id="A0AAN7D5T2"/>
<keyword evidence="2" id="KW-0732">Signal</keyword>
<name>A0AAN7D5T2_9FUNG</name>
<sequence>MNAKLLIALAAVLALAQVDAQGVPALSSLSSKIDSISSTVSGNTRTPLLSSASSAHSRVSAGIASSAIRGSSTQAGAISSQSASASMASSSAASAQSSVSNAHSSLASSAAASQSTASNAANPLVGGSNYLLQLSALAAVFIASFVAILA</sequence>
<keyword evidence="1" id="KW-0472">Membrane</keyword>
<keyword evidence="1" id="KW-1133">Transmembrane helix</keyword>
<evidence type="ECO:0000256" key="2">
    <source>
        <dbReference type="SAM" id="SignalP"/>
    </source>
</evidence>
<dbReference type="GeneID" id="89956299"/>
<evidence type="ECO:0000313" key="3">
    <source>
        <dbReference type="EMBL" id="KAK4511398.1"/>
    </source>
</evidence>
<organism evidence="3 4">
    <name type="scientific">Mucor velutinosus</name>
    <dbReference type="NCBI Taxonomy" id="708070"/>
    <lineage>
        <taxon>Eukaryota</taxon>
        <taxon>Fungi</taxon>
        <taxon>Fungi incertae sedis</taxon>
        <taxon>Mucoromycota</taxon>
        <taxon>Mucoromycotina</taxon>
        <taxon>Mucoromycetes</taxon>
        <taxon>Mucorales</taxon>
        <taxon>Mucorineae</taxon>
        <taxon>Mucoraceae</taxon>
        <taxon>Mucor</taxon>
    </lineage>
</organism>
<dbReference type="Proteomes" id="UP001304243">
    <property type="component" value="Unassembled WGS sequence"/>
</dbReference>
<evidence type="ECO:0000256" key="1">
    <source>
        <dbReference type="SAM" id="Phobius"/>
    </source>
</evidence>
<proteinExistence type="predicted"/>
<protein>
    <submittedName>
        <fullName evidence="3">Uncharacterized protein</fullName>
    </submittedName>
</protein>
<feature type="signal peptide" evidence="2">
    <location>
        <begin position="1"/>
        <end position="20"/>
    </location>
</feature>
<accession>A0AAN7D5T2</accession>
<comment type="caution">
    <text evidence="3">The sequence shown here is derived from an EMBL/GenBank/DDBJ whole genome shotgun (WGS) entry which is preliminary data.</text>
</comment>
<feature type="transmembrane region" description="Helical" evidence="1">
    <location>
        <begin position="130"/>
        <end position="149"/>
    </location>
</feature>
<feature type="chain" id="PRO_5042919364" evidence="2">
    <location>
        <begin position="21"/>
        <end position="150"/>
    </location>
</feature>